<sequence length="447" mass="51096">MKMKSLLGFSVLILVITVFTFSVWAEKVVLNGIFLGASWGVAAQKLAEEYEKLTGVKVNIELIGRDAIYEKLALEFASRASRYDIFNIDYNWLPQFAGAGHLKSIDEYITPQTELEDFLPKALEITCKWGGKLYGLPQTVHPHLLWYRKDLFENPEYKAEFKEKYGYELMPPQTMQQWRDVAEFFNGRDTNGDGNPDLYGWAAQAAKGYGNVHTWLTFVYCFGGDVFDWETMEPTLTTPEVIEATKFWADMLQFCPPGIHEYTFAEVAKDAAVGRIATALHWSWSSWEVDDPNTSTTLGLWEFAQVPKQVESAPHLAAWSIVVSAYSKHPEEAFKFIEWLENKDNDVRQTLMGGGDPVRISSYSDPRILEAKVEGTDIPRFRRLPEVLKAMETTRPRPLIPQEEQWEIVVSQYLSAIQLGQMSVEEALEVANAQVRMMMERSGYYKQ</sequence>
<evidence type="ECO:0000313" key="5">
    <source>
        <dbReference type="EMBL" id="WZL76097.1"/>
    </source>
</evidence>
<dbReference type="PANTHER" id="PTHR43649">
    <property type="entry name" value="ARABINOSE-BINDING PROTEIN-RELATED"/>
    <property type="match status" value="1"/>
</dbReference>
<dbReference type="InterPro" id="IPR006059">
    <property type="entry name" value="SBP"/>
</dbReference>
<dbReference type="Gene3D" id="3.40.190.10">
    <property type="entry name" value="Periplasmic binding protein-like II"/>
    <property type="match status" value="2"/>
</dbReference>
<evidence type="ECO:0000256" key="4">
    <source>
        <dbReference type="ARBA" id="ARBA00022729"/>
    </source>
</evidence>
<dbReference type="CDD" id="cd13585">
    <property type="entry name" value="PBP2_TMBP_like"/>
    <property type="match status" value="1"/>
</dbReference>
<protein>
    <submittedName>
        <fullName evidence="5">Sugar ABC transporter substrate-binding protein</fullName>
    </submittedName>
</protein>
<proteinExistence type="inferred from homology"/>
<reference evidence="5 6" key="1">
    <citation type="submission" date="2023-03" db="EMBL/GenBank/DDBJ databases">
        <title>Novel Species.</title>
        <authorList>
            <person name="Ma S."/>
        </authorList>
    </citation>
    <scope>NUCLEOTIDE SEQUENCE [LARGE SCALE GENOMIC DNA]</scope>
    <source>
        <strain evidence="5 6">B11</strain>
    </source>
</reference>
<dbReference type="RefSeq" id="WP_369018253.1">
    <property type="nucleotide sequence ID" value="NZ_CP121689.1"/>
</dbReference>
<keyword evidence="6" id="KW-1185">Reference proteome</keyword>
<dbReference type="Proteomes" id="UP001461341">
    <property type="component" value="Chromosome"/>
</dbReference>
<organism evidence="5 6">
    <name type="scientific">Thermatribacter velox</name>
    <dbReference type="NCBI Taxonomy" id="3039681"/>
    <lineage>
        <taxon>Bacteria</taxon>
        <taxon>Pseudomonadati</taxon>
        <taxon>Atribacterota</taxon>
        <taxon>Atribacteria</taxon>
        <taxon>Atribacterales</taxon>
        <taxon>Thermatribacteraceae</taxon>
        <taxon>Thermatribacter</taxon>
    </lineage>
</organism>
<evidence type="ECO:0000313" key="6">
    <source>
        <dbReference type="Proteomes" id="UP001461341"/>
    </source>
</evidence>
<evidence type="ECO:0000256" key="2">
    <source>
        <dbReference type="ARBA" id="ARBA00008520"/>
    </source>
</evidence>
<dbReference type="EMBL" id="CP121689">
    <property type="protein sequence ID" value="WZL76097.1"/>
    <property type="molecule type" value="Genomic_DNA"/>
</dbReference>
<dbReference type="Pfam" id="PF01547">
    <property type="entry name" value="SBP_bac_1"/>
    <property type="match status" value="1"/>
</dbReference>
<dbReference type="SUPFAM" id="SSF53850">
    <property type="entry name" value="Periplasmic binding protein-like II"/>
    <property type="match status" value="1"/>
</dbReference>
<evidence type="ECO:0000256" key="3">
    <source>
        <dbReference type="ARBA" id="ARBA00022448"/>
    </source>
</evidence>
<comment type="subcellular location">
    <subcellularLocation>
        <location evidence="1">Periplasm</location>
    </subcellularLocation>
</comment>
<keyword evidence="3" id="KW-0813">Transport</keyword>
<name>A0ABZ2YBY6_9BACT</name>
<gene>
    <name evidence="5" type="ORF">QBE54_11070</name>
</gene>
<keyword evidence="4" id="KW-0732">Signal</keyword>
<evidence type="ECO:0000256" key="1">
    <source>
        <dbReference type="ARBA" id="ARBA00004418"/>
    </source>
</evidence>
<dbReference type="InterPro" id="IPR050490">
    <property type="entry name" value="Bact_solute-bd_prot1"/>
</dbReference>
<dbReference type="PANTHER" id="PTHR43649:SF34">
    <property type="entry name" value="ABC TRANSPORTER PERIPLASMIC-BINDING PROTEIN YCJN-RELATED"/>
    <property type="match status" value="1"/>
</dbReference>
<comment type="similarity">
    <text evidence="2">Belongs to the bacterial solute-binding protein 1 family.</text>
</comment>
<accession>A0ABZ2YBY6</accession>